<comment type="caution">
    <text evidence="1">The sequence shown here is derived from an EMBL/GenBank/DDBJ whole genome shotgun (WGS) entry which is preliminary data.</text>
</comment>
<dbReference type="Proteomes" id="UP000641741">
    <property type="component" value="Unassembled WGS sequence"/>
</dbReference>
<name>A0ABR7GQI7_9FIRM</name>
<gene>
    <name evidence="1" type="ORF">H8S02_11600</name>
</gene>
<sequence length="219" mass="24275">MSEIKCTHSCSDCSRLGCRSASEDQYPPFCLTTNVDRDLLDETLEIYRNDELQGRIARTSACIEGEFYGRLTRVEETIEFIRRMGFKKIGIASCVGLMRETSIFARILKASGIDYFTVGCKVGAVDKTEIGVPNEKKLNGGCGHESMCNPIMQAKTLAANGCDFNIVIGLCVGHDTLFLRHSKVPTTVMIVKDRVLQHNPAAALYGAQSMYSRFKNLNL</sequence>
<reference evidence="1 2" key="1">
    <citation type="submission" date="2020-08" db="EMBL/GenBank/DDBJ databases">
        <title>Genome public.</title>
        <authorList>
            <person name="Liu C."/>
            <person name="Sun Q."/>
        </authorList>
    </citation>
    <scope>NUCLEOTIDE SEQUENCE [LARGE SCALE GENOMIC DNA]</scope>
    <source>
        <strain evidence="1 2">M2</strain>
    </source>
</reference>
<proteinExistence type="predicted"/>
<organism evidence="1 2">
    <name type="scientific">Agathobaculum hominis</name>
    <dbReference type="NCBI Taxonomy" id="2763014"/>
    <lineage>
        <taxon>Bacteria</taxon>
        <taxon>Bacillati</taxon>
        <taxon>Bacillota</taxon>
        <taxon>Clostridia</taxon>
        <taxon>Eubacteriales</taxon>
        <taxon>Butyricicoccaceae</taxon>
        <taxon>Agathobaculum</taxon>
    </lineage>
</organism>
<evidence type="ECO:0000313" key="1">
    <source>
        <dbReference type="EMBL" id="MBC5696576.1"/>
    </source>
</evidence>
<keyword evidence="2" id="KW-1185">Reference proteome</keyword>
<dbReference type="RefSeq" id="WP_186970647.1">
    <property type="nucleotide sequence ID" value="NZ_JACOPK010000012.1"/>
</dbReference>
<evidence type="ECO:0000313" key="2">
    <source>
        <dbReference type="Proteomes" id="UP000641741"/>
    </source>
</evidence>
<dbReference type="EMBL" id="JACOPK010000012">
    <property type="protein sequence ID" value="MBC5696576.1"/>
    <property type="molecule type" value="Genomic_DNA"/>
</dbReference>
<protein>
    <submittedName>
        <fullName evidence="1">DUF1847 domain-containing protein</fullName>
    </submittedName>
</protein>
<accession>A0ABR7GQI7</accession>
<dbReference type="InterPro" id="IPR014997">
    <property type="entry name" value="DUF1847"/>
</dbReference>
<dbReference type="Pfam" id="PF08901">
    <property type="entry name" value="DUF1847"/>
    <property type="match status" value="1"/>
</dbReference>